<dbReference type="EMBL" id="JAZHOF010000007">
    <property type="protein sequence ID" value="MEJ8573329.1"/>
    <property type="molecule type" value="Genomic_DNA"/>
</dbReference>
<dbReference type="GO" id="GO:0047355">
    <property type="term" value="F:CDP-glycerol glycerophosphotransferase activity"/>
    <property type="evidence" value="ECO:0007669"/>
    <property type="project" value="InterPro"/>
</dbReference>
<dbReference type="GO" id="GO:0016020">
    <property type="term" value="C:membrane"/>
    <property type="evidence" value="ECO:0007669"/>
    <property type="project" value="InterPro"/>
</dbReference>
<name>A0AAW9RI30_9HYPH</name>
<comment type="caution">
    <text evidence="1">The sequence shown here is derived from an EMBL/GenBank/DDBJ whole genome shotgun (WGS) entry which is preliminary data.</text>
</comment>
<dbReference type="Gene3D" id="3.40.50.12580">
    <property type="match status" value="1"/>
</dbReference>
<dbReference type="Proteomes" id="UP001378188">
    <property type="component" value="Unassembled WGS sequence"/>
</dbReference>
<proteinExistence type="predicted"/>
<reference evidence="1 2" key="1">
    <citation type="submission" date="2024-02" db="EMBL/GenBank/DDBJ databases">
        <title>Genome analysis and characterization of Microbaculum marinisediminis sp. nov., isolated from marine sediment.</title>
        <authorList>
            <person name="Du Z.-J."/>
            <person name="Ye Y.-Q."/>
            <person name="Zhang Z.-R."/>
            <person name="Yuan S.-M."/>
            <person name="Zhang X.-Y."/>
        </authorList>
    </citation>
    <scope>NUCLEOTIDE SEQUENCE [LARGE SCALE GENOMIC DNA]</scope>
    <source>
        <strain evidence="1 2">SDUM1044001</strain>
    </source>
</reference>
<dbReference type="InterPro" id="IPR007554">
    <property type="entry name" value="Glycerophosphate_synth"/>
</dbReference>
<dbReference type="SUPFAM" id="SSF53756">
    <property type="entry name" value="UDP-Glycosyltransferase/glycogen phosphorylase"/>
    <property type="match status" value="1"/>
</dbReference>
<dbReference type="RefSeq" id="WP_340331022.1">
    <property type="nucleotide sequence ID" value="NZ_JAZHOF010000007.1"/>
</dbReference>
<gene>
    <name evidence="1" type="ORF">V3328_17700</name>
</gene>
<dbReference type="InterPro" id="IPR043148">
    <property type="entry name" value="TagF_C"/>
</dbReference>
<dbReference type="AlphaFoldDB" id="A0AAW9RI30"/>
<evidence type="ECO:0000313" key="2">
    <source>
        <dbReference type="Proteomes" id="UP001378188"/>
    </source>
</evidence>
<accession>A0AAW9RI30</accession>
<protein>
    <submittedName>
        <fullName evidence="1">CDP-glycerol glycerophosphotransferase family protein</fullName>
    </submittedName>
</protein>
<evidence type="ECO:0000313" key="1">
    <source>
        <dbReference type="EMBL" id="MEJ8573329.1"/>
    </source>
</evidence>
<keyword evidence="2" id="KW-1185">Reference proteome</keyword>
<sequence>MQEGGDNIAIILVYDWHKTMLVPLQTILGSRGHSTELLRLEDVRAGRRPVRVPDLLITADAGAARYLNETFPGIPLLHVGHGLISKNQPGLHYGLVDYICVAGEETAARLTARGHTPRRRFFATGLIQSDPLFRGDAEPVRIAGCATNVVYAPTWNPALSSAAMLGPRLVENIRGADTGIGIGIKPHPHIAVAQPELIDLWAQLAAGHPNVVLHDHDDDLMPILLGADLLVSDVSSAVFHFLALDRPIVLVDNPDRIAHPQAYDPDGIEWTWRDIGRRVDSAEALADAVLAELADPEVRRPVRLARKAQLFGTLTDGRARDRVADAVDEILAFERRCGTG</sequence>
<dbReference type="Pfam" id="PF04464">
    <property type="entry name" value="Glyphos_transf"/>
    <property type="match status" value="1"/>
</dbReference>
<organism evidence="1 2">
    <name type="scientific">Microbaculum marinum</name>
    <dbReference type="NCBI Taxonomy" id="1764581"/>
    <lineage>
        <taxon>Bacteria</taxon>
        <taxon>Pseudomonadati</taxon>
        <taxon>Pseudomonadota</taxon>
        <taxon>Alphaproteobacteria</taxon>
        <taxon>Hyphomicrobiales</taxon>
        <taxon>Tepidamorphaceae</taxon>
        <taxon>Microbaculum</taxon>
    </lineage>
</organism>